<keyword evidence="4 7" id="KW-0812">Transmembrane</keyword>
<dbReference type="PANTHER" id="PTHR34584:SF1">
    <property type="entry name" value="NA(+)_H(+) ANTIPORTER SUBUNIT E1"/>
    <property type="match status" value="1"/>
</dbReference>
<keyword evidence="3" id="KW-1003">Cell membrane</keyword>
<dbReference type="Proteomes" id="UP001216253">
    <property type="component" value="Unassembled WGS sequence"/>
</dbReference>
<name>A0ABT5WWJ5_9SPHN</name>
<dbReference type="RefSeq" id="WP_275230364.1">
    <property type="nucleotide sequence ID" value="NZ_JARESE010000076.1"/>
</dbReference>
<proteinExistence type="inferred from homology"/>
<evidence type="ECO:0000256" key="7">
    <source>
        <dbReference type="SAM" id="Phobius"/>
    </source>
</evidence>
<dbReference type="InterPro" id="IPR002758">
    <property type="entry name" value="Cation_antiport_E"/>
</dbReference>
<comment type="subcellular location">
    <subcellularLocation>
        <location evidence="1">Cell membrane</location>
        <topology evidence="1">Multi-pass membrane protein</topology>
    </subcellularLocation>
</comment>
<evidence type="ECO:0000256" key="3">
    <source>
        <dbReference type="ARBA" id="ARBA00022475"/>
    </source>
</evidence>
<protein>
    <submittedName>
        <fullName evidence="8">Na+/H+ antiporter subunit E</fullName>
    </submittedName>
</protein>
<feature type="transmembrane region" description="Helical" evidence="7">
    <location>
        <begin position="60"/>
        <end position="83"/>
    </location>
</feature>
<keyword evidence="5 7" id="KW-1133">Transmembrane helix</keyword>
<evidence type="ECO:0000256" key="2">
    <source>
        <dbReference type="ARBA" id="ARBA00006228"/>
    </source>
</evidence>
<evidence type="ECO:0000256" key="1">
    <source>
        <dbReference type="ARBA" id="ARBA00004651"/>
    </source>
</evidence>
<dbReference type="NCBIfam" id="NF006520">
    <property type="entry name" value="PRK08965.1-4"/>
    <property type="match status" value="1"/>
</dbReference>
<feature type="transmembrane region" description="Helical" evidence="7">
    <location>
        <begin position="103"/>
        <end position="121"/>
    </location>
</feature>
<dbReference type="PANTHER" id="PTHR34584">
    <property type="entry name" value="NA(+)/H(+) ANTIPORTER SUBUNIT E1"/>
    <property type="match status" value="1"/>
</dbReference>
<gene>
    <name evidence="8" type="ORF">PYV00_21330</name>
</gene>
<keyword evidence="6 7" id="KW-0472">Membrane</keyword>
<dbReference type="EMBL" id="JARESE010000076">
    <property type="protein sequence ID" value="MDE8654242.1"/>
    <property type="molecule type" value="Genomic_DNA"/>
</dbReference>
<accession>A0ABT5WWJ5</accession>
<evidence type="ECO:0000313" key="9">
    <source>
        <dbReference type="Proteomes" id="UP001216253"/>
    </source>
</evidence>
<dbReference type="Pfam" id="PF01899">
    <property type="entry name" value="MNHE"/>
    <property type="match status" value="1"/>
</dbReference>
<evidence type="ECO:0000313" key="8">
    <source>
        <dbReference type="EMBL" id="MDE8654242.1"/>
    </source>
</evidence>
<evidence type="ECO:0000256" key="6">
    <source>
        <dbReference type="ARBA" id="ARBA00023136"/>
    </source>
</evidence>
<keyword evidence="9" id="KW-1185">Reference proteome</keyword>
<evidence type="ECO:0000256" key="4">
    <source>
        <dbReference type="ARBA" id="ARBA00022692"/>
    </source>
</evidence>
<dbReference type="PIRSF" id="PIRSF019239">
    <property type="entry name" value="MrpE"/>
    <property type="match status" value="1"/>
</dbReference>
<comment type="caution">
    <text evidence="8">The sequence shown here is derived from an EMBL/GenBank/DDBJ whole genome shotgun (WGS) entry which is preliminary data.</text>
</comment>
<reference evidence="8 9" key="1">
    <citation type="submission" date="2023-03" db="EMBL/GenBank/DDBJ databases">
        <title>NovoSphingobium album sp. nov. isolated from polycyclic aromatic hydrocarbons- and heavy-metal polluted soil.</title>
        <authorList>
            <person name="Liu Z."/>
            <person name="Wang K."/>
        </authorList>
    </citation>
    <scope>NUCLEOTIDE SEQUENCE [LARGE SCALE GENOMIC DNA]</scope>
    <source>
        <strain evidence="8 9">H3SJ31-1</strain>
    </source>
</reference>
<comment type="similarity">
    <text evidence="2">Belongs to the CPA3 antiporters (TC 2.A.63) subunit E family.</text>
</comment>
<evidence type="ECO:0000256" key="5">
    <source>
        <dbReference type="ARBA" id="ARBA00022989"/>
    </source>
</evidence>
<sequence>MTRLFPFPLMSAVLFAMWVLLTGFSPGHVVLAGLVALIVPRVMLVLDVEKPRIRIGWSMLKLVGLVLADIVRSNIAVARIVLFRPANRRSGFIRLPVELESRYALAVLAVIITATPGTLWLQHDARRHIILIHVLDLVDEDAWIALIKDRYERLLMDIFE</sequence>
<organism evidence="8 9">
    <name type="scientific">Novosphingobium album</name>
    <name type="common">ex Liu et al. 2023</name>
    <dbReference type="NCBI Taxonomy" id="3031130"/>
    <lineage>
        <taxon>Bacteria</taxon>
        <taxon>Pseudomonadati</taxon>
        <taxon>Pseudomonadota</taxon>
        <taxon>Alphaproteobacteria</taxon>
        <taxon>Sphingomonadales</taxon>
        <taxon>Sphingomonadaceae</taxon>
        <taxon>Novosphingobium</taxon>
    </lineage>
</organism>